<comment type="caution">
    <text evidence="2">The sequence shown here is derived from an EMBL/GenBank/DDBJ whole genome shotgun (WGS) entry which is preliminary data.</text>
</comment>
<evidence type="ECO:0000313" key="2">
    <source>
        <dbReference type="EMBL" id="OQO06565.1"/>
    </source>
</evidence>
<dbReference type="InterPro" id="IPR000073">
    <property type="entry name" value="AB_hydrolase_1"/>
</dbReference>
<dbReference type="EMBL" id="NAJO01000016">
    <property type="protein sequence ID" value="OQO06565.1"/>
    <property type="molecule type" value="Genomic_DNA"/>
</dbReference>
<dbReference type="OrthoDB" id="190201at2759"/>
<reference evidence="3" key="1">
    <citation type="submission" date="2017-03" db="EMBL/GenBank/DDBJ databases">
        <title>Genomes of endolithic fungi from Antarctica.</title>
        <authorList>
            <person name="Coleine C."/>
            <person name="Masonjones S."/>
            <person name="Stajich J.E."/>
        </authorList>
    </citation>
    <scope>NUCLEOTIDE SEQUENCE [LARGE SCALE GENOMIC DNA]</scope>
    <source>
        <strain evidence="3">CCFEE 5527</strain>
    </source>
</reference>
<accession>A0A1V8T573</accession>
<dbReference type="PRINTS" id="PR00111">
    <property type="entry name" value="ABHYDROLASE"/>
</dbReference>
<dbReference type="Pfam" id="PF00561">
    <property type="entry name" value="Abhydrolase_1"/>
    <property type="match status" value="1"/>
</dbReference>
<dbReference type="InterPro" id="IPR050266">
    <property type="entry name" value="AB_hydrolase_sf"/>
</dbReference>
<dbReference type="InterPro" id="IPR029058">
    <property type="entry name" value="AB_hydrolase_fold"/>
</dbReference>
<dbReference type="PANTHER" id="PTHR43798:SF33">
    <property type="entry name" value="HYDROLASE, PUTATIVE (AFU_ORTHOLOGUE AFUA_2G14860)-RELATED"/>
    <property type="match status" value="1"/>
</dbReference>
<evidence type="ECO:0000259" key="1">
    <source>
        <dbReference type="Pfam" id="PF00561"/>
    </source>
</evidence>
<dbReference type="SUPFAM" id="SSF53474">
    <property type="entry name" value="alpha/beta-Hydrolases"/>
    <property type="match status" value="1"/>
</dbReference>
<dbReference type="STRING" id="1507870.A0A1V8T573"/>
<feature type="domain" description="AB hydrolase-1" evidence="1">
    <location>
        <begin position="29"/>
        <end position="156"/>
    </location>
</feature>
<dbReference type="Gene3D" id="3.40.50.1820">
    <property type="entry name" value="alpha/beta hydrolase"/>
    <property type="match status" value="1"/>
</dbReference>
<proteinExistence type="predicted"/>
<dbReference type="PANTHER" id="PTHR43798">
    <property type="entry name" value="MONOACYLGLYCEROL LIPASE"/>
    <property type="match status" value="1"/>
</dbReference>
<dbReference type="AlphaFoldDB" id="A0A1V8T573"/>
<dbReference type="InParanoid" id="A0A1V8T573"/>
<sequence length="280" mass="30622">METIQTIDIDGIAYYTSLSGPANGPVAFLVHALMSNHHMFDSTIPALHSAGYRTLVFDHIGHNLTPPPSDSTRRYSTEDVVHHMHVLVPAATGSSKLKAIIGCSIGGVLALRYGMLYPTEVESILSLCAPGITSPSATKTLWGERIDLFQREREQLCQETVARWFPGETLHDEAVRASALELVRTCSFEGYKILADAIRGYDYAAELGKLKDMRCLVLAGGRDGAVSVEVLRELAEAIEREGGDAQFGVMVDAGHLPPMHRAEDFERIVLRFLDGSKLEA</sequence>
<gene>
    <name evidence="2" type="ORF">B0A48_08348</name>
</gene>
<name>A0A1V8T573_9PEZI</name>
<protein>
    <recommendedName>
        <fullName evidence="1">AB hydrolase-1 domain-containing protein</fullName>
    </recommendedName>
</protein>
<keyword evidence="3" id="KW-1185">Reference proteome</keyword>
<evidence type="ECO:0000313" key="3">
    <source>
        <dbReference type="Proteomes" id="UP000192596"/>
    </source>
</evidence>
<dbReference type="Proteomes" id="UP000192596">
    <property type="component" value="Unassembled WGS sequence"/>
</dbReference>
<dbReference type="GO" id="GO:0016020">
    <property type="term" value="C:membrane"/>
    <property type="evidence" value="ECO:0007669"/>
    <property type="project" value="TreeGrafter"/>
</dbReference>
<organism evidence="2 3">
    <name type="scientific">Cryoendolithus antarcticus</name>
    <dbReference type="NCBI Taxonomy" id="1507870"/>
    <lineage>
        <taxon>Eukaryota</taxon>
        <taxon>Fungi</taxon>
        <taxon>Dikarya</taxon>
        <taxon>Ascomycota</taxon>
        <taxon>Pezizomycotina</taxon>
        <taxon>Dothideomycetes</taxon>
        <taxon>Dothideomycetidae</taxon>
        <taxon>Cladosporiales</taxon>
        <taxon>Cladosporiaceae</taxon>
        <taxon>Cryoendolithus</taxon>
    </lineage>
</organism>